<evidence type="ECO:0000259" key="2">
    <source>
        <dbReference type="Pfam" id="PF00561"/>
    </source>
</evidence>
<dbReference type="Proteomes" id="UP000614261">
    <property type="component" value="Unassembled WGS sequence"/>
</dbReference>
<dbReference type="PANTHER" id="PTHR43798:SF27">
    <property type="entry name" value="HYDROLASE ALPHA_BETA HYDROLASE FOLD FAMILY"/>
    <property type="match status" value="1"/>
</dbReference>
<dbReference type="InterPro" id="IPR050266">
    <property type="entry name" value="AB_hydrolase_sf"/>
</dbReference>
<sequence length="465" mass="49367">MLRYCALAMAALAIWLLPTDAMAQEFTPCSDADAFPALAGSLCATAEVPLQPGVSASPDETLSLFVRKFPAANARKRRGQVWLVAGGPGESGASLYPVLPTLRQAFAGYDLIFPDHRGTGYSSKLCPDQEAPGSAGGIALAGEEWGPCIGALHGNVARTHSFTITNAAYDLAALIRRYRSRGKVQLYGVSYGTQLVLRMMQVAPVRLDGMILDGLVPPETASEWDLSRRTAVVDAVGRQLLNADQTQQYRELLAQQQPGWLASVPGGDLRRLMGSMLTFPEVRDRIPQMIEALANNDSAPLISAISDVRALSAQLSVYPQSPPSLPLVMLISGSENNARPDLTADIVAAESGDSLFTSSLPGLLVGSPTPLYQRDAFYGTVPQRLPRTLVVHGTLDPNTPYEGALAHIRLLAPAGDVHFVTVDRGAHFLALVAPTCFAGTVSAFVSRAAVAANCAEIALPDEQAP</sequence>
<evidence type="ECO:0000256" key="1">
    <source>
        <dbReference type="SAM" id="SignalP"/>
    </source>
</evidence>
<dbReference type="PANTHER" id="PTHR43798">
    <property type="entry name" value="MONOACYLGLYCEROL LIPASE"/>
    <property type="match status" value="1"/>
</dbReference>
<comment type="caution">
    <text evidence="3">The sequence shown here is derived from an EMBL/GenBank/DDBJ whole genome shotgun (WGS) entry which is preliminary data.</text>
</comment>
<name>A0ABQ1JQW7_9SPHN</name>
<feature type="domain" description="AB hydrolase-1" evidence="2">
    <location>
        <begin position="83"/>
        <end position="432"/>
    </location>
</feature>
<dbReference type="SUPFAM" id="SSF53474">
    <property type="entry name" value="alpha/beta-Hydrolases"/>
    <property type="match status" value="1"/>
</dbReference>
<evidence type="ECO:0000313" key="3">
    <source>
        <dbReference type="EMBL" id="GGB72440.1"/>
    </source>
</evidence>
<feature type="chain" id="PRO_5046807857" description="AB hydrolase-1 domain-containing protein" evidence="1">
    <location>
        <begin position="24"/>
        <end position="465"/>
    </location>
</feature>
<dbReference type="Gene3D" id="3.40.50.1820">
    <property type="entry name" value="alpha/beta hydrolase"/>
    <property type="match status" value="1"/>
</dbReference>
<proteinExistence type="predicted"/>
<dbReference type="EMBL" id="BMGD01000005">
    <property type="protein sequence ID" value="GGB72440.1"/>
    <property type="molecule type" value="Genomic_DNA"/>
</dbReference>
<dbReference type="InterPro" id="IPR000073">
    <property type="entry name" value="AB_hydrolase_1"/>
</dbReference>
<keyword evidence="4" id="KW-1185">Reference proteome</keyword>
<keyword evidence="1" id="KW-0732">Signal</keyword>
<evidence type="ECO:0000313" key="4">
    <source>
        <dbReference type="Proteomes" id="UP000614261"/>
    </source>
</evidence>
<organism evidence="3 4">
    <name type="scientific">Blastomonas aquatica</name>
    <dbReference type="NCBI Taxonomy" id="1510276"/>
    <lineage>
        <taxon>Bacteria</taxon>
        <taxon>Pseudomonadati</taxon>
        <taxon>Pseudomonadota</taxon>
        <taxon>Alphaproteobacteria</taxon>
        <taxon>Sphingomonadales</taxon>
        <taxon>Sphingomonadaceae</taxon>
        <taxon>Blastomonas</taxon>
    </lineage>
</organism>
<dbReference type="InterPro" id="IPR029058">
    <property type="entry name" value="AB_hydrolase_fold"/>
</dbReference>
<protein>
    <recommendedName>
        <fullName evidence="2">AB hydrolase-1 domain-containing protein</fullName>
    </recommendedName>
</protein>
<gene>
    <name evidence="3" type="ORF">GCM10010833_29550</name>
</gene>
<accession>A0ABQ1JQW7</accession>
<reference evidence="4" key="1">
    <citation type="journal article" date="2019" name="Int. J. Syst. Evol. Microbiol.">
        <title>The Global Catalogue of Microorganisms (GCM) 10K type strain sequencing project: providing services to taxonomists for standard genome sequencing and annotation.</title>
        <authorList>
            <consortium name="The Broad Institute Genomics Platform"/>
            <consortium name="The Broad Institute Genome Sequencing Center for Infectious Disease"/>
            <person name="Wu L."/>
            <person name="Ma J."/>
        </authorList>
    </citation>
    <scope>NUCLEOTIDE SEQUENCE [LARGE SCALE GENOMIC DNA]</scope>
    <source>
        <strain evidence="4">CGMCC 1.12851</strain>
    </source>
</reference>
<dbReference type="Pfam" id="PF00561">
    <property type="entry name" value="Abhydrolase_1"/>
    <property type="match status" value="1"/>
</dbReference>
<feature type="signal peptide" evidence="1">
    <location>
        <begin position="1"/>
        <end position="23"/>
    </location>
</feature>